<feature type="compositionally biased region" description="Low complexity" evidence="1">
    <location>
        <begin position="17"/>
        <end position="37"/>
    </location>
</feature>
<reference evidence="4" key="1">
    <citation type="submission" date="2016-09" db="EMBL/GenBank/DDBJ databases">
        <authorList>
            <person name="Jeantristanb JTB J.-T."/>
            <person name="Ricardo R."/>
        </authorList>
    </citation>
    <scope>NUCLEOTIDE SEQUENCE [LARGE SCALE GENOMIC DNA]</scope>
</reference>
<feature type="region of interest" description="Disordered" evidence="1">
    <location>
        <begin position="211"/>
        <end position="316"/>
    </location>
</feature>
<dbReference type="Proteomes" id="UP000198372">
    <property type="component" value="Unassembled WGS sequence"/>
</dbReference>
<proteinExistence type="predicted"/>
<protein>
    <submittedName>
        <fullName evidence="3">BQ2448_5081 protein</fullName>
    </submittedName>
</protein>
<gene>
    <name evidence="3" type="ORF">BQ2448_5081</name>
</gene>
<evidence type="ECO:0000313" key="3">
    <source>
        <dbReference type="EMBL" id="SCV67470.1"/>
    </source>
</evidence>
<organism evidence="3 4">
    <name type="scientific">Microbotryum intermedium</name>
    <dbReference type="NCBI Taxonomy" id="269621"/>
    <lineage>
        <taxon>Eukaryota</taxon>
        <taxon>Fungi</taxon>
        <taxon>Dikarya</taxon>
        <taxon>Basidiomycota</taxon>
        <taxon>Pucciniomycotina</taxon>
        <taxon>Microbotryomycetes</taxon>
        <taxon>Microbotryales</taxon>
        <taxon>Microbotryaceae</taxon>
        <taxon>Microbotryum</taxon>
    </lineage>
</organism>
<dbReference type="InterPro" id="IPR053006">
    <property type="entry name" value="Meiosis_regulatory"/>
</dbReference>
<dbReference type="EMBL" id="FMSP01000002">
    <property type="protein sequence ID" value="SCV67470.1"/>
    <property type="molecule type" value="Genomic_DNA"/>
</dbReference>
<feature type="compositionally biased region" description="Polar residues" evidence="1">
    <location>
        <begin position="58"/>
        <end position="68"/>
    </location>
</feature>
<feature type="compositionally biased region" description="Polar residues" evidence="1">
    <location>
        <begin position="274"/>
        <end position="288"/>
    </location>
</feature>
<dbReference type="PANTHER" id="PTHR28094">
    <property type="entry name" value="MEIOTICALLY UP-REGULATED GENE 113 PROTEIN"/>
    <property type="match status" value="1"/>
</dbReference>
<evidence type="ECO:0000313" key="4">
    <source>
        <dbReference type="Proteomes" id="UP000198372"/>
    </source>
</evidence>
<sequence length="626" mass="67711">MGAFKNLFKSNPSNRESSTSSSSSSSPSSPSSSSYSTRGPIPTAAYAPPSSRPAWTPITDSTRPSSSGFGPRNIGEPRPWSYYASSSSEPPEAPVLQTRAYPVVASASTPDLAAIGNIMCQRMSTVRLDSESDRDMYWSYHTPLAFATPPRTSNRPPLPRPPGSAPTLITASAFKPSSSQSISAVPATPDTTKKFSSLGFPHTCADHLGTSSTDFNPLPTSLPARSQIEPPFTPERSRSISSDHTTIPQLPPGLPNRGGAGTGIGLGRPASMQPFHQGTYDQSRNITPQLPGAFPKSSGIDVTASTPPASSSSNNVAIKPKWLPVKSIGAPPATKVVSRSLTPGRENLTPTKTPSSTQRRSDATKPSAHASSSPSKSRVQCSGTTTSNKRCTRMIESSSGGSSSPGPLRDLNLASYCHQHLKMSLSEPGCFVLSNVRGGEHWVEYEDWILSDLDERTKVLLRSEMGSRVSSLDSEGLLRKPGIYVHELAPTSASSSTTYIKIGRSVKPLSRLSQWKHQCPSRKPIVRDILPRRNETTSTRAGGAMSFAERGTPNHHRWERLVLIEVSGRAKMMALNEKGKKGSMSMECRDCGQRHVEMFEVGRGAYDFWVRDVLERWERWCRDVIG</sequence>
<dbReference type="OrthoDB" id="2417614at2759"/>
<feature type="domain" description="Bacteriophage T5 Orf172 DNA-binding" evidence="2">
    <location>
        <begin position="494"/>
        <end position="613"/>
    </location>
</feature>
<name>A0A238F013_9BASI</name>
<dbReference type="Pfam" id="PF10544">
    <property type="entry name" value="T5orf172"/>
    <property type="match status" value="1"/>
</dbReference>
<feature type="compositionally biased region" description="Low complexity" evidence="1">
    <location>
        <begin position="365"/>
        <end position="377"/>
    </location>
</feature>
<feature type="region of interest" description="Disordered" evidence="1">
    <location>
        <begin position="1"/>
        <end position="93"/>
    </location>
</feature>
<feature type="compositionally biased region" description="Polar residues" evidence="1">
    <location>
        <begin position="378"/>
        <end position="389"/>
    </location>
</feature>
<feature type="compositionally biased region" description="Low complexity" evidence="1">
    <location>
        <begin position="397"/>
        <end position="407"/>
    </location>
</feature>
<feature type="compositionally biased region" description="Gly residues" evidence="1">
    <location>
        <begin position="256"/>
        <end position="266"/>
    </location>
</feature>
<keyword evidence="4" id="KW-1185">Reference proteome</keyword>
<feature type="compositionally biased region" description="Low complexity" evidence="1">
    <location>
        <begin position="302"/>
        <end position="316"/>
    </location>
</feature>
<dbReference type="AlphaFoldDB" id="A0A238F013"/>
<feature type="compositionally biased region" description="Low complexity" evidence="1">
    <location>
        <begin position="81"/>
        <end position="90"/>
    </location>
</feature>
<dbReference type="PANTHER" id="PTHR28094:SF1">
    <property type="entry name" value="MEIOTICALLY UP-REGULATED GENE 113 PROTEIN"/>
    <property type="match status" value="1"/>
</dbReference>
<accession>A0A238F013</accession>
<evidence type="ECO:0000259" key="2">
    <source>
        <dbReference type="Pfam" id="PF10544"/>
    </source>
</evidence>
<feature type="compositionally biased region" description="Polar residues" evidence="1">
    <location>
        <begin position="239"/>
        <end position="248"/>
    </location>
</feature>
<feature type="region of interest" description="Disordered" evidence="1">
    <location>
        <begin position="334"/>
        <end position="407"/>
    </location>
</feature>
<feature type="compositionally biased region" description="Polar residues" evidence="1">
    <location>
        <begin position="348"/>
        <end position="358"/>
    </location>
</feature>
<evidence type="ECO:0000256" key="1">
    <source>
        <dbReference type="SAM" id="MobiDB-lite"/>
    </source>
</evidence>
<dbReference type="STRING" id="269621.A0A238F013"/>
<dbReference type="InterPro" id="IPR018306">
    <property type="entry name" value="Phage_T5_Orf172_DNA-bd"/>
</dbReference>